<dbReference type="InterPro" id="IPR013207">
    <property type="entry name" value="LGFP"/>
</dbReference>
<dbReference type="RefSeq" id="WP_093947786.1">
    <property type="nucleotide sequence ID" value="NZ_NMUL01000010.1"/>
</dbReference>
<dbReference type="OrthoDB" id="9763050at2"/>
<comment type="caution">
    <text evidence="2">The sequence shown here is derived from an EMBL/GenBank/DDBJ whole genome shotgun (WGS) entry which is preliminary data.</text>
</comment>
<dbReference type="AlphaFoldDB" id="A0A229TC23"/>
<dbReference type="Pfam" id="PF08310">
    <property type="entry name" value="LGFP"/>
    <property type="match status" value="2"/>
</dbReference>
<feature type="compositionally biased region" description="Low complexity" evidence="1">
    <location>
        <begin position="22"/>
        <end position="33"/>
    </location>
</feature>
<evidence type="ECO:0000313" key="3">
    <source>
        <dbReference type="Proteomes" id="UP000215199"/>
    </source>
</evidence>
<gene>
    <name evidence="2" type="ORF">CF165_13210</name>
</gene>
<proteinExistence type="predicted"/>
<accession>A0A229TC23</accession>
<dbReference type="Proteomes" id="UP000215199">
    <property type="component" value="Unassembled WGS sequence"/>
</dbReference>
<keyword evidence="3" id="KW-1185">Reference proteome</keyword>
<evidence type="ECO:0008006" key="4">
    <source>
        <dbReference type="Google" id="ProtNLM"/>
    </source>
</evidence>
<dbReference type="EMBL" id="NMUL01000010">
    <property type="protein sequence ID" value="OXM68464.1"/>
    <property type="molecule type" value="Genomic_DNA"/>
</dbReference>
<name>A0A229TC23_9PSEU</name>
<evidence type="ECO:0000256" key="1">
    <source>
        <dbReference type="SAM" id="MobiDB-lite"/>
    </source>
</evidence>
<protein>
    <recommendedName>
        <fullName evidence="4">LGFP repeat-containing protein</fullName>
    </recommendedName>
</protein>
<feature type="region of interest" description="Disordered" evidence="1">
    <location>
        <begin position="1"/>
        <end position="52"/>
    </location>
</feature>
<evidence type="ECO:0000313" key="2">
    <source>
        <dbReference type="EMBL" id="OXM68464.1"/>
    </source>
</evidence>
<organism evidence="2 3">
    <name type="scientific">Amycolatopsis vastitatis</name>
    <dbReference type="NCBI Taxonomy" id="1905142"/>
    <lineage>
        <taxon>Bacteria</taxon>
        <taxon>Bacillati</taxon>
        <taxon>Actinomycetota</taxon>
        <taxon>Actinomycetes</taxon>
        <taxon>Pseudonocardiales</taxon>
        <taxon>Pseudonocardiaceae</taxon>
        <taxon>Amycolatopsis</taxon>
    </lineage>
</organism>
<sequence>MAMPREHLTDFDNPHADDPDLAEAYEAGYREAAFGTHDADKPSPFPAGPQSDAWKEGFVAGARRFRAYQKGYARGITQGLQHEGTIDPMPNPHPPGDLANAWGEGQQDGLLTARVVRDDIATKALEIAHFDQPAGPIHGSGWYWQEWNGGRAIYVQRPADHELPPDAVFAVDAPIHAEYQRLGGVGGLLGRPVGDTENVPDGRGTVSEFQNGTMYATEATGAREVHGLIRQHWLERGGPRSDLGYPTSNELDERADHGKVNTFERGDLYFWPDTGVVEVAGIQVRYRGQNCFGESDEISAEDETYIVASTVGPTQETIKSTTTSIADVNGGGSYPDFLVLYSGAPAGIGALAVTMMEHDAGNPDQYRTQIEGGVRLALNGLAGAIAATGVGLPVSGIALALANAGAGPIANAINSAIGSGDDLIGTDVFPLAPKSLIELARAELQRERDVEFNLATKLLSADGGSYKAYFDVDFV</sequence>
<feature type="compositionally biased region" description="Basic and acidic residues" evidence="1">
    <location>
        <begin position="1"/>
        <end position="18"/>
    </location>
</feature>
<reference evidence="3" key="1">
    <citation type="submission" date="2017-07" db="EMBL/GenBank/DDBJ databases">
        <title>Comparative genome mining reveals phylogenetic distribution patterns of secondary metabolites in Amycolatopsis.</title>
        <authorList>
            <person name="Adamek M."/>
            <person name="Alanjary M."/>
            <person name="Sales-Ortells H."/>
            <person name="Goodfellow M."/>
            <person name="Bull A.T."/>
            <person name="Kalinowski J."/>
            <person name="Ziemert N."/>
        </authorList>
    </citation>
    <scope>NUCLEOTIDE SEQUENCE [LARGE SCALE GENOMIC DNA]</scope>
    <source>
        <strain evidence="3">H5</strain>
    </source>
</reference>